<evidence type="ECO:0000313" key="5">
    <source>
        <dbReference type="EMBL" id="VYT86941.1"/>
    </source>
</evidence>
<feature type="domain" description="4Fe-4S ferredoxin-type" evidence="4">
    <location>
        <begin position="35"/>
        <end position="65"/>
    </location>
</feature>
<accession>A0A6N3A5K7</accession>
<keyword evidence="3" id="KW-0411">Iron-sulfur</keyword>
<name>A0A6N3A5K7_9BACT</name>
<reference evidence="5" key="1">
    <citation type="submission" date="2019-11" db="EMBL/GenBank/DDBJ databases">
        <authorList>
            <person name="Feng L."/>
        </authorList>
    </citation>
    <scope>NUCLEOTIDE SEQUENCE</scope>
    <source>
        <strain evidence="5">PclaraLFYP37</strain>
    </source>
</reference>
<dbReference type="InterPro" id="IPR017896">
    <property type="entry name" value="4Fe4S_Fe-S-bd"/>
</dbReference>
<dbReference type="PROSITE" id="PS51379">
    <property type="entry name" value="4FE4S_FER_2"/>
    <property type="match status" value="2"/>
</dbReference>
<dbReference type="PANTHER" id="PTHR43193:SF2">
    <property type="entry name" value="POLYFERREDOXIN PROTEIN FWDF"/>
    <property type="match status" value="1"/>
</dbReference>
<dbReference type="GO" id="GO:0051536">
    <property type="term" value="F:iron-sulfur cluster binding"/>
    <property type="evidence" value="ECO:0007669"/>
    <property type="project" value="UniProtKB-KW"/>
</dbReference>
<evidence type="ECO:0000256" key="2">
    <source>
        <dbReference type="ARBA" id="ARBA00023004"/>
    </source>
</evidence>
<dbReference type="InterPro" id="IPR017900">
    <property type="entry name" value="4Fe4S_Fe_S_CS"/>
</dbReference>
<keyword evidence="1" id="KW-0479">Metal-binding</keyword>
<dbReference type="AlphaFoldDB" id="A0A6N3A5K7"/>
<dbReference type="PROSITE" id="PS00198">
    <property type="entry name" value="4FE4S_FER_1"/>
    <property type="match status" value="1"/>
</dbReference>
<protein>
    <submittedName>
        <fullName evidence="5">NADH dehydrogenase subunit I</fullName>
    </submittedName>
</protein>
<sequence length="394" mass="45030">MIQLAENKSCTGCACCHNICSHNAISMQEDSEGFLQPVIDRDKCVECGLCMQRCPELGHAPLPESSSCHAAYSHSFQRNGSSGGMFSAIADYILENGGVVYGAAFDDKLQLHHIAVDKKENMQALRGSKYLQSYIGTIYKKIKEILRNGRKVLFVGTPCQVMGLRNYLGHDDTNLFTVDLICHGVPSQKSFDKWIEAIETKKGHIDGFSFRKLDGWSSPPRYIQKNKSKPLRYDLEVYMWAFYKSYLFRESCYQCKYANLKRPGDITLGDFWGIGTHGIPFKKSQRYGISLVLSNTDKGKRMIETLKDDCYFEERTLEEGITNQHNLKVPSARPTERGASVHDFISDMSLLEYGKKYHLLPRRKYLYLTESLIKDCMIDWGIFDVMKELVYKIK</sequence>
<proteinExistence type="predicted"/>
<dbReference type="Pfam" id="PF12838">
    <property type="entry name" value="Fer4_7"/>
    <property type="match status" value="1"/>
</dbReference>
<dbReference type="InterPro" id="IPR052977">
    <property type="entry name" value="Polyferredoxin-like_ET"/>
</dbReference>
<evidence type="ECO:0000256" key="1">
    <source>
        <dbReference type="ARBA" id="ARBA00022723"/>
    </source>
</evidence>
<feature type="domain" description="4Fe-4S ferredoxin-type" evidence="4">
    <location>
        <begin position="1"/>
        <end position="30"/>
    </location>
</feature>
<gene>
    <name evidence="5" type="ORF">PCLFYP37_01339</name>
</gene>
<dbReference type="GO" id="GO:0046872">
    <property type="term" value="F:metal ion binding"/>
    <property type="evidence" value="ECO:0007669"/>
    <property type="project" value="UniProtKB-KW"/>
</dbReference>
<dbReference type="SUPFAM" id="SSF54862">
    <property type="entry name" value="4Fe-4S ferredoxins"/>
    <property type="match status" value="1"/>
</dbReference>
<keyword evidence="2" id="KW-0408">Iron</keyword>
<dbReference type="InterPro" id="IPR007516">
    <property type="entry name" value="Co_F420_Hydgase/DH_bsu_N"/>
</dbReference>
<organism evidence="5">
    <name type="scientific">Paraprevotella clara</name>
    <dbReference type="NCBI Taxonomy" id="454154"/>
    <lineage>
        <taxon>Bacteria</taxon>
        <taxon>Pseudomonadati</taxon>
        <taxon>Bacteroidota</taxon>
        <taxon>Bacteroidia</taxon>
        <taxon>Bacteroidales</taxon>
        <taxon>Prevotellaceae</taxon>
        <taxon>Paraprevotella</taxon>
    </lineage>
</organism>
<dbReference type="RefSeq" id="WP_412442298.1">
    <property type="nucleotide sequence ID" value="NZ_CACRUT010000008.1"/>
</dbReference>
<dbReference type="Gene3D" id="3.30.70.20">
    <property type="match status" value="1"/>
</dbReference>
<dbReference type="PANTHER" id="PTHR43193">
    <property type="match status" value="1"/>
</dbReference>
<evidence type="ECO:0000256" key="3">
    <source>
        <dbReference type="ARBA" id="ARBA00023014"/>
    </source>
</evidence>
<evidence type="ECO:0000259" key="4">
    <source>
        <dbReference type="PROSITE" id="PS51379"/>
    </source>
</evidence>
<dbReference type="Pfam" id="PF04422">
    <property type="entry name" value="FrhB_FdhB_N"/>
    <property type="match status" value="1"/>
</dbReference>
<dbReference type="Pfam" id="PF04432">
    <property type="entry name" value="FrhB_FdhB_C"/>
    <property type="match status" value="1"/>
</dbReference>
<dbReference type="EMBL" id="CACRUT010000008">
    <property type="protein sequence ID" value="VYT86941.1"/>
    <property type="molecule type" value="Genomic_DNA"/>
</dbReference>
<dbReference type="InterPro" id="IPR007525">
    <property type="entry name" value="FrhB_FdhB_C"/>
</dbReference>